<dbReference type="PRINTS" id="PR00111">
    <property type="entry name" value="ABHYDROLASE"/>
</dbReference>
<dbReference type="Pfam" id="PF00561">
    <property type="entry name" value="Abhydrolase_1"/>
    <property type="match status" value="1"/>
</dbReference>
<proteinExistence type="predicted"/>
<dbReference type="EMBL" id="KV749727">
    <property type="protein sequence ID" value="OCL08028.1"/>
    <property type="molecule type" value="Genomic_DNA"/>
</dbReference>
<dbReference type="GO" id="GO:0046464">
    <property type="term" value="P:acylglycerol catabolic process"/>
    <property type="evidence" value="ECO:0007669"/>
    <property type="project" value="TreeGrafter"/>
</dbReference>
<accession>A0A8E2JSN9</accession>
<reference evidence="3 4" key="1">
    <citation type="journal article" date="2016" name="Nat. Commun.">
        <title>Ectomycorrhizal ecology is imprinted in the genome of the dominant symbiotic fungus Cenococcum geophilum.</title>
        <authorList>
            <consortium name="DOE Joint Genome Institute"/>
            <person name="Peter M."/>
            <person name="Kohler A."/>
            <person name="Ohm R.A."/>
            <person name="Kuo A."/>
            <person name="Krutzmann J."/>
            <person name="Morin E."/>
            <person name="Arend M."/>
            <person name="Barry K.W."/>
            <person name="Binder M."/>
            <person name="Choi C."/>
            <person name="Clum A."/>
            <person name="Copeland A."/>
            <person name="Grisel N."/>
            <person name="Haridas S."/>
            <person name="Kipfer T."/>
            <person name="LaButti K."/>
            <person name="Lindquist E."/>
            <person name="Lipzen A."/>
            <person name="Maire R."/>
            <person name="Meier B."/>
            <person name="Mihaltcheva S."/>
            <person name="Molinier V."/>
            <person name="Murat C."/>
            <person name="Poggeler S."/>
            <person name="Quandt C.A."/>
            <person name="Sperisen C."/>
            <person name="Tritt A."/>
            <person name="Tisserant E."/>
            <person name="Crous P.W."/>
            <person name="Henrissat B."/>
            <person name="Nehls U."/>
            <person name="Egli S."/>
            <person name="Spatafora J.W."/>
            <person name="Grigoriev I.V."/>
            <person name="Martin F.M."/>
        </authorList>
    </citation>
    <scope>NUCLEOTIDE SEQUENCE [LARGE SCALE GENOMIC DNA]</scope>
    <source>
        <strain evidence="3 4">CBS 207.34</strain>
    </source>
</reference>
<dbReference type="PANTHER" id="PTHR43798">
    <property type="entry name" value="MONOACYLGLYCEROL LIPASE"/>
    <property type="match status" value="1"/>
</dbReference>
<dbReference type="InterPro" id="IPR013595">
    <property type="entry name" value="Pept_S33_TAP-like_C"/>
</dbReference>
<evidence type="ECO:0000259" key="2">
    <source>
        <dbReference type="Pfam" id="PF08386"/>
    </source>
</evidence>
<feature type="domain" description="AB hydrolase-1" evidence="1">
    <location>
        <begin position="16"/>
        <end position="136"/>
    </location>
</feature>
<sequence length="260" mass="29506">MPFETDSNGRTFPHDTILIQHGFARNSNHWYHWVPVLSRHYRVIRRDLRGHGYSSYPSVDSDYPYTLDTVLAEIIDMLDHLGIEKVHFFGESTSGMLGEAFATQYPNRLHSLTVCSSPTYLPEAALNMFAFGYSSWPVACRELGPRGWAEELSNLPRTAPIKDPAYIRAEGLSGYAEFLSKMDARPFLKDIQVPTLILAPANSATTKLEEQQKLLQQIPDARMEVVHGEGHEIYVEQPEECQTAFLTFLSDLKRQKMGRG</sequence>
<evidence type="ECO:0000313" key="4">
    <source>
        <dbReference type="Proteomes" id="UP000250140"/>
    </source>
</evidence>
<dbReference type="PANTHER" id="PTHR43798:SF33">
    <property type="entry name" value="HYDROLASE, PUTATIVE (AFU_ORTHOLOGUE AFUA_2G14860)-RELATED"/>
    <property type="match status" value="1"/>
</dbReference>
<dbReference type="Proteomes" id="UP000250140">
    <property type="component" value="Unassembled WGS sequence"/>
</dbReference>
<dbReference type="AlphaFoldDB" id="A0A8E2JSN9"/>
<dbReference type="SUPFAM" id="SSF53474">
    <property type="entry name" value="alpha/beta-Hydrolases"/>
    <property type="match status" value="1"/>
</dbReference>
<protein>
    <submittedName>
        <fullName evidence="3">Alpha/beta-hydrolase</fullName>
    </submittedName>
</protein>
<dbReference type="InterPro" id="IPR029058">
    <property type="entry name" value="AB_hydrolase_fold"/>
</dbReference>
<dbReference type="OrthoDB" id="8119704at2759"/>
<organism evidence="3 4">
    <name type="scientific">Glonium stellatum</name>
    <dbReference type="NCBI Taxonomy" id="574774"/>
    <lineage>
        <taxon>Eukaryota</taxon>
        <taxon>Fungi</taxon>
        <taxon>Dikarya</taxon>
        <taxon>Ascomycota</taxon>
        <taxon>Pezizomycotina</taxon>
        <taxon>Dothideomycetes</taxon>
        <taxon>Pleosporomycetidae</taxon>
        <taxon>Gloniales</taxon>
        <taxon>Gloniaceae</taxon>
        <taxon>Glonium</taxon>
    </lineage>
</organism>
<feature type="domain" description="Peptidase S33 tripeptidyl aminopeptidase-like C-terminal" evidence="2">
    <location>
        <begin position="192"/>
        <end position="253"/>
    </location>
</feature>
<dbReference type="InterPro" id="IPR000073">
    <property type="entry name" value="AB_hydrolase_1"/>
</dbReference>
<keyword evidence="4" id="KW-1185">Reference proteome</keyword>
<keyword evidence="3" id="KW-0378">Hydrolase</keyword>
<gene>
    <name evidence="3" type="ORF">AOQ84DRAFT_407841</name>
</gene>
<dbReference type="Gene3D" id="3.40.50.1820">
    <property type="entry name" value="alpha/beta hydrolase"/>
    <property type="match status" value="1"/>
</dbReference>
<evidence type="ECO:0000259" key="1">
    <source>
        <dbReference type="Pfam" id="PF00561"/>
    </source>
</evidence>
<dbReference type="Pfam" id="PF08386">
    <property type="entry name" value="Abhydrolase_4"/>
    <property type="match status" value="1"/>
</dbReference>
<dbReference type="GO" id="GO:0016020">
    <property type="term" value="C:membrane"/>
    <property type="evidence" value="ECO:0007669"/>
    <property type="project" value="TreeGrafter"/>
</dbReference>
<evidence type="ECO:0000313" key="3">
    <source>
        <dbReference type="EMBL" id="OCL08028.1"/>
    </source>
</evidence>
<dbReference type="InterPro" id="IPR050266">
    <property type="entry name" value="AB_hydrolase_sf"/>
</dbReference>
<dbReference type="GO" id="GO:0047372">
    <property type="term" value="F:monoacylglycerol lipase activity"/>
    <property type="evidence" value="ECO:0007669"/>
    <property type="project" value="TreeGrafter"/>
</dbReference>
<name>A0A8E2JSN9_9PEZI</name>